<accession>A0ABQ8IAZ9</accession>
<dbReference type="PANTHER" id="PTHR35747:SF2">
    <property type="entry name" value="NON-SPECIFIC LIPID TRANSFER PROTEIN GPI-ANCHORED 25"/>
    <property type="match status" value="1"/>
</dbReference>
<feature type="signal peptide" evidence="2">
    <location>
        <begin position="1"/>
        <end position="24"/>
    </location>
</feature>
<dbReference type="SUPFAM" id="SSF47699">
    <property type="entry name" value="Bifunctional inhibitor/lipid-transfer protein/seed storage 2S albumin"/>
    <property type="match status" value="1"/>
</dbReference>
<feature type="domain" description="Bifunctional inhibitor/plant lipid transfer protein/seed storage helical" evidence="3">
    <location>
        <begin position="25"/>
        <end position="112"/>
    </location>
</feature>
<comment type="caution">
    <text evidence="4">The sequence shown here is derived from an EMBL/GenBank/DDBJ whole genome shotgun (WGS) entry which is preliminary data.</text>
</comment>
<gene>
    <name evidence="4" type="ORF">JRO89_XS03G0210600</name>
</gene>
<name>A0ABQ8IAZ9_9ROSI</name>
<dbReference type="EMBL" id="JAFEMO010000003">
    <property type="protein sequence ID" value="KAH7573813.1"/>
    <property type="molecule type" value="Genomic_DNA"/>
</dbReference>
<evidence type="ECO:0000313" key="5">
    <source>
        <dbReference type="Proteomes" id="UP000827721"/>
    </source>
</evidence>
<evidence type="ECO:0000259" key="3">
    <source>
        <dbReference type="Pfam" id="PF14368"/>
    </source>
</evidence>
<feature type="compositionally biased region" description="Low complexity" evidence="1">
    <location>
        <begin position="180"/>
        <end position="191"/>
    </location>
</feature>
<feature type="compositionally biased region" description="Polar residues" evidence="1">
    <location>
        <begin position="118"/>
        <end position="132"/>
    </location>
</feature>
<protein>
    <recommendedName>
        <fullName evidence="3">Bifunctional inhibitor/plant lipid transfer protein/seed storage helical domain-containing protein</fullName>
    </recommendedName>
</protein>
<evidence type="ECO:0000256" key="2">
    <source>
        <dbReference type="SAM" id="SignalP"/>
    </source>
</evidence>
<dbReference type="InterPro" id="IPR016140">
    <property type="entry name" value="Bifunc_inhib/LTP/seed_store"/>
</dbReference>
<dbReference type="PANTHER" id="PTHR35747">
    <property type="entry name" value="BIFUNCTIONAL INHIBITOR/LIPID-TRANSFER PROTEIN/SEED STORAGE 2S ALBUMIN SUPERFAMILY PROTEIN"/>
    <property type="match status" value="1"/>
</dbReference>
<dbReference type="Gene3D" id="1.10.110.10">
    <property type="entry name" value="Plant lipid-transfer and hydrophobic proteins"/>
    <property type="match status" value="1"/>
</dbReference>
<reference evidence="4 5" key="1">
    <citation type="submission" date="2021-02" db="EMBL/GenBank/DDBJ databases">
        <title>Plant Genome Project.</title>
        <authorList>
            <person name="Zhang R.-G."/>
        </authorList>
    </citation>
    <scope>NUCLEOTIDE SEQUENCE [LARGE SCALE GENOMIC DNA]</scope>
    <source>
        <tissue evidence="4">Leaves</tissue>
    </source>
</reference>
<sequence>MTKAAAVVLLLLLTTLALLLSTSAQPPPPGCVNELVAFSPCLSYVSAPPNNVTETAASQCCGAVSSVLDSGDGNCLCYLLRQPLIFSFPLNQTRVASLSLVCNTSRSLESICFSALPPSTTDPEISKPSDSTEQAKHNHNATRYNYSAGPDNVQAPSISSPPPPPARNSPATFSFLPGNSVRSPTTPSSSVQLSRGYSFPTPQIFNCSLFLPGLMIFPLVLIHL</sequence>
<evidence type="ECO:0000313" key="4">
    <source>
        <dbReference type="EMBL" id="KAH7573813.1"/>
    </source>
</evidence>
<dbReference type="Proteomes" id="UP000827721">
    <property type="component" value="Unassembled WGS sequence"/>
</dbReference>
<feature type="chain" id="PRO_5046851563" description="Bifunctional inhibitor/plant lipid transfer protein/seed storage helical domain-containing protein" evidence="2">
    <location>
        <begin position="25"/>
        <end position="224"/>
    </location>
</feature>
<dbReference type="InterPro" id="IPR053353">
    <property type="entry name" value="Plant_LTP_GPI-anchored"/>
</dbReference>
<dbReference type="CDD" id="cd00010">
    <property type="entry name" value="AAI_LTSS"/>
    <property type="match status" value="1"/>
</dbReference>
<dbReference type="InterPro" id="IPR036312">
    <property type="entry name" value="Bifun_inhib/LTP/seed_sf"/>
</dbReference>
<feature type="region of interest" description="Disordered" evidence="1">
    <location>
        <begin position="118"/>
        <end position="137"/>
    </location>
</feature>
<keyword evidence="2" id="KW-0732">Signal</keyword>
<evidence type="ECO:0000256" key="1">
    <source>
        <dbReference type="SAM" id="MobiDB-lite"/>
    </source>
</evidence>
<proteinExistence type="predicted"/>
<keyword evidence="5" id="KW-1185">Reference proteome</keyword>
<organism evidence="4 5">
    <name type="scientific">Xanthoceras sorbifolium</name>
    <dbReference type="NCBI Taxonomy" id="99658"/>
    <lineage>
        <taxon>Eukaryota</taxon>
        <taxon>Viridiplantae</taxon>
        <taxon>Streptophyta</taxon>
        <taxon>Embryophyta</taxon>
        <taxon>Tracheophyta</taxon>
        <taxon>Spermatophyta</taxon>
        <taxon>Magnoliopsida</taxon>
        <taxon>eudicotyledons</taxon>
        <taxon>Gunneridae</taxon>
        <taxon>Pentapetalae</taxon>
        <taxon>rosids</taxon>
        <taxon>malvids</taxon>
        <taxon>Sapindales</taxon>
        <taxon>Sapindaceae</taxon>
        <taxon>Xanthoceroideae</taxon>
        <taxon>Xanthoceras</taxon>
    </lineage>
</organism>
<feature type="region of interest" description="Disordered" evidence="1">
    <location>
        <begin position="142"/>
        <end position="193"/>
    </location>
</feature>
<dbReference type="Pfam" id="PF14368">
    <property type="entry name" value="LTP_2"/>
    <property type="match status" value="1"/>
</dbReference>